<dbReference type="GO" id="GO:0016805">
    <property type="term" value="F:dipeptidase activity"/>
    <property type="evidence" value="ECO:0007669"/>
    <property type="project" value="InterPro"/>
</dbReference>
<name>A0A1G6I084_9FIRM</name>
<dbReference type="InterPro" id="IPR052030">
    <property type="entry name" value="Peptidase_M20/M20A_hydrolases"/>
</dbReference>
<dbReference type="GO" id="GO:0046657">
    <property type="term" value="P:folic acid catabolic process"/>
    <property type="evidence" value="ECO:0007669"/>
    <property type="project" value="TreeGrafter"/>
</dbReference>
<dbReference type="GO" id="GO:0071713">
    <property type="term" value="F:para-aminobenzoyl-glutamate hydrolase activity"/>
    <property type="evidence" value="ECO:0007669"/>
    <property type="project" value="TreeGrafter"/>
</dbReference>
<dbReference type="PANTHER" id="PTHR30575:SF3">
    <property type="entry name" value="PEPTIDASE M20 DIMERISATION DOMAIN-CONTAINING PROTEIN"/>
    <property type="match status" value="1"/>
</dbReference>
<proteinExistence type="inferred from homology"/>
<dbReference type="Gene3D" id="3.30.70.360">
    <property type="match status" value="1"/>
</dbReference>
<dbReference type="InterPro" id="IPR017144">
    <property type="entry name" value="Xaa-Arg_dipeptidase"/>
</dbReference>
<dbReference type="InterPro" id="IPR017439">
    <property type="entry name" value="Amidohydrolase"/>
</dbReference>
<keyword evidence="4" id="KW-1185">Reference proteome</keyword>
<dbReference type="OrthoDB" id="9781032at2"/>
<dbReference type="PANTHER" id="PTHR30575">
    <property type="entry name" value="PEPTIDASE M20"/>
    <property type="match status" value="1"/>
</dbReference>
<protein>
    <recommendedName>
        <fullName evidence="1">Peptidase M20 domain-containing protein 2</fullName>
    </recommendedName>
</protein>
<dbReference type="SUPFAM" id="SSF53187">
    <property type="entry name" value="Zn-dependent exopeptidases"/>
    <property type="match status" value="1"/>
</dbReference>
<evidence type="ECO:0000313" key="4">
    <source>
        <dbReference type="Proteomes" id="UP000198943"/>
    </source>
</evidence>
<sequence>MDKEALKAAVCGAIDAAKADIEKLALCIESEPELGFKETKTAKKVEDYMRSLGLDPQTGLALTGVKSRVKGGKPGPSVAVLAELDAIGTPDSPKADPLTGAAHTCGHFLQTSVMLAACTGIIKSGVMKELAGDAVFFSVPAEEYVEITYRKSLREQGKLHYICGKGQLIYEGHFDDIDMAMMMHSQANMPQKAVAIGSSSNGFVGKTVQYIGKSAHAANAPHEGINALNAACLGLMGINALRETFREQDIIRVHPIITKGGDLVNNVPADVRMELYVRAATMEAIDNTHKRVDAALKAGGDAVGAQTIVETLPGMLPLHCCKEMNDLFVANVKEFSPETEIVDSGHFSASTDMGDVSHLMPAIHPFIGGTDGALHTKDFTVTDFDAAVITPAKAFARMIVDLLYDDAACAKKIIADNKPLLTKEEYIAKCDSYFSK</sequence>
<accession>A0A1G6I084</accession>
<dbReference type="NCBIfam" id="TIGR01891">
    <property type="entry name" value="amidohydrolases"/>
    <property type="match status" value="1"/>
</dbReference>
<evidence type="ECO:0000256" key="1">
    <source>
        <dbReference type="PIRNR" id="PIRNR037226"/>
    </source>
</evidence>
<dbReference type="InterPro" id="IPR036264">
    <property type="entry name" value="Bact_exopeptidase_dim_dom"/>
</dbReference>
<dbReference type="AlphaFoldDB" id="A0A1G6I084"/>
<comment type="similarity">
    <text evidence="1">Belongs to the peptidase M20A family.</text>
</comment>
<organism evidence="3 4">
    <name type="scientific">Succiniclasticum ruminis</name>
    <dbReference type="NCBI Taxonomy" id="40841"/>
    <lineage>
        <taxon>Bacteria</taxon>
        <taxon>Bacillati</taxon>
        <taxon>Bacillota</taxon>
        <taxon>Negativicutes</taxon>
        <taxon>Acidaminococcales</taxon>
        <taxon>Acidaminococcaceae</taxon>
        <taxon>Succiniclasticum</taxon>
    </lineage>
</organism>
<dbReference type="SUPFAM" id="SSF55031">
    <property type="entry name" value="Bacterial exopeptidase dimerisation domain"/>
    <property type="match status" value="1"/>
</dbReference>
<dbReference type="Gene3D" id="3.40.630.10">
    <property type="entry name" value="Zn peptidases"/>
    <property type="match status" value="1"/>
</dbReference>
<dbReference type="GO" id="GO:0005737">
    <property type="term" value="C:cytoplasm"/>
    <property type="evidence" value="ECO:0007669"/>
    <property type="project" value="TreeGrafter"/>
</dbReference>
<reference evidence="4" key="1">
    <citation type="submission" date="2016-10" db="EMBL/GenBank/DDBJ databases">
        <authorList>
            <person name="Varghese N."/>
            <person name="Submissions S."/>
        </authorList>
    </citation>
    <scope>NUCLEOTIDE SEQUENCE [LARGE SCALE GENOMIC DNA]</scope>
    <source>
        <strain evidence="4">DSM 11005</strain>
    </source>
</reference>
<dbReference type="RefSeq" id="WP_093729116.1">
    <property type="nucleotide sequence ID" value="NZ_FMYW01000001.1"/>
</dbReference>
<keyword evidence="3" id="KW-0378">Hydrolase</keyword>
<evidence type="ECO:0000313" key="3">
    <source>
        <dbReference type="EMBL" id="SDB99850.1"/>
    </source>
</evidence>
<gene>
    <name evidence="3" type="ORF">SAMN04487864_101368</name>
</gene>
<dbReference type="EMBL" id="FMYW01000001">
    <property type="protein sequence ID" value="SDB99850.1"/>
    <property type="molecule type" value="Genomic_DNA"/>
</dbReference>
<dbReference type="Pfam" id="PF07687">
    <property type="entry name" value="M20_dimer"/>
    <property type="match status" value="1"/>
</dbReference>
<dbReference type="PIRSF" id="PIRSF037226">
    <property type="entry name" value="Amidohydrolase_ACY1L2_prd"/>
    <property type="match status" value="1"/>
</dbReference>
<dbReference type="InterPro" id="IPR011650">
    <property type="entry name" value="Peptidase_M20_dimer"/>
</dbReference>
<feature type="domain" description="Peptidase M20 dimerisation" evidence="2">
    <location>
        <begin position="202"/>
        <end position="298"/>
    </location>
</feature>
<dbReference type="Proteomes" id="UP000198943">
    <property type="component" value="Unassembled WGS sequence"/>
</dbReference>
<evidence type="ECO:0000259" key="2">
    <source>
        <dbReference type="Pfam" id="PF07687"/>
    </source>
</evidence>